<dbReference type="Gene3D" id="3.90.190.10">
    <property type="entry name" value="Protein tyrosine phosphatase superfamily"/>
    <property type="match status" value="1"/>
</dbReference>
<dbReference type="InterPro" id="IPR000242">
    <property type="entry name" value="PTP_cat"/>
</dbReference>
<dbReference type="Pfam" id="PF00102">
    <property type="entry name" value="Y_phosphatase"/>
    <property type="match status" value="1"/>
</dbReference>
<sequence length="66" mass="7682">MGAVSKLREQRVQAVQTASQYVFLHILLIDLIQPNIEEDLSELKEKFMKIAKRAAEVEKKRQQQKS</sequence>
<reference evidence="3" key="1">
    <citation type="submission" date="2022-11" db="UniProtKB">
        <authorList>
            <consortium name="WormBaseParasite"/>
        </authorList>
    </citation>
    <scope>IDENTIFICATION</scope>
</reference>
<dbReference type="WBParaSite" id="PDA_v2.g23144.t1">
    <property type="protein sequence ID" value="PDA_v2.g23144.t1"/>
    <property type="gene ID" value="PDA_v2.g23144"/>
</dbReference>
<evidence type="ECO:0000259" key="1">
    <source>
        <dbReference type="Pfam" id="PF00102"/>
    </source>
</evidence>
<organism evidence="2 3">
    <name type="scientific">Panagrolaimus davidi</name>
    <dbReference type="NCBI Taxonomy" id="227884"/>
    <lineage>
        <taxon>Eukaryota</taxon>
        <taxon>Metazoa</taxon>
        <taxon>Ecdysozoa</taxon>
        <taxon>Nematoda</taxon>
        <taxon>Chromadorea</taxon>
        <taxon>Rhabditida</taxon>
        <taxon>Tylenchina</taxon>
        <taxon>Panagrolaimomorpha</taxon>
        <taxon>Panagrolaimoidea</taxon>
        <taxon>Panagrolaimidae</taxon>
        <taxon>Panagrolaimus</taxon>
    </lineage>
</organism>
<keyword evidence="2" id="KW-1185">Reference proteome</keyword>
<proteinExistence type="predicted"/>
<dbReference type="InterPro" id="IPR029021">
    <property type="entry name" value="Prot-tyrosine_phosphatase-like"/>
</dbReference>
<feature type="domain" description="Tyrosine-protein phosphatase" evidence="1">
    <location>
        <begin position="3"/>
        <end position="28"/>
    </location>
</feature>
<dbReference type="Proteomes" id="UP000887578">
    <property type="component" value="Unplaced"/>
</dbReference>
<accession>A0A914Q2P4</accession>
<dbReference type="SUPFAM" id="SSF52799">
    <property type="entry name" value="(Phosphotyrosine protein) phosphatases II"/>
    <property type="match status" value="1"/>
</dbReference>
<name>A0A914Q2P4_9BILA</name>
<protein>
    <recommendedName>
        <fullName evidence="1">Tyrosine-protein phosphatase domain-containing protein</fullName>
    </recommendedName>
</protein>
<evidence type="ECO:0000313" key="2">
    <source>
        <dbReference type="Proteomes" id="UP000887578"/>
    </source>
</evidence>
<evidence type="ECO:0000313" key="3">
    <source>
        <dbReference type="WBParaSite" id="PDA_v2.g23144.t1"/>
    </source>
</evidence>
<dbReference type="AlphaFoldDB" id="A0A914Q2P4"/>
<dbReference type="GO" id="GO:0004725">
    <property type="term" value="F:protein tyrosine phosphatase activity"/>
    <property type="evidence" value="ECO:0007669"/>
    <property type="project" value="InterPro"/>
</dbReference>